<dbReference type="SUPFAM" id="SSF52266">
    <property type="entry name" value="SGNH hydrolase"/>
    <property type="match status" value="1"/>
</dbReference>
<keyword evidence="4" id="KW-1185">Reference proteome</keyword>
<dbReference type="InterPro" id="IPR013830">
    <property type="entry name" value="SGNH_hydro"/>
</dbReference>
<comment type="caution">
    <text evidence="3">The sequence shown here is derived from an EMBL/GenBank/DDBJ whole genome shotgun (WGS) entry which is preliminary data.</text>
</comment>
<feature type="region of interest" description="Disordered" evidence="1">
    <location>
        <begin position="1"/>
        <end position="30"/>
    </location>
</feature>
<dbReference type="Pfam" id="PF13472">
    <property type="entry name" value="Lipase_GDSL_2"/>
    <property type="match status" value="1"/>
</dbReference>
<protein>
    <submittedName>
        <fullName evidence="3">IAH1 Isoamyl acetate hydrolytic enzyme</fullName>
    </submittedName>
</protein>
<dbReference type="InterPro" id="IPR045136">
    <property type="entry name" value="Iah1-like"/>
</dbReference>
<proteinExistence type="predicted"/>
<evidence type="ECO:0000259" key="2">
    <source>
        <dbReference type="Pfam" id="PF13472"/>
    </source>
</evidence>
<organism evidence="3 4">
    <name type="scientific">Fusarium napiforme</name>
    <dbReference type="NCBI Taxonomy" id="42672"/>
    <lineage>
        <taxon>Eukaryota</taxon>
        <taxon>Fungi</taxon>
        <taxon>Dikarya</taxon>
        <taxon>Ascomycota</taxon>
        <taxon>Pezizomycotina</taxon>
        <taxon>Sordariomycetes</taxon>
        <taxon>Hypocreomycetidae</taxon>
        <taxon>Hypocreales</taxon>
        <taxon>Nectriaceae</taxon>
        <taxon>Fusarium</taxon>
        <taxon>Fusarium fujikuroi species complex</taxon>
    </lineage>
</organism>
<evidence type="ECO:0000313" key="4">
    <source>
        <dbReference type="Proteomes" id="UP000574317"/>
    </source>
</evidence>
<dbReference type="PANTHER" id="PTHR14209:SF19">
    <property type="entry name" value="ISOAMYL ACETATE-HYDROLYZING ESTERASE 1 HOMOLOG"/>
    <property type="match status" value="1"/>
</dbReference>
<gene>
    <name evidence="3" type="ORF">FNAPI_10689</name>
</gene>
<dbReference type="Gene3D" id="3.40.50.1110">
    <property type="entry name" value="SGNH hydrolase"/>
    <property type="match status" value="1"/>
</dbReference>
<accession>A0A8H5IN88</accession>
<reference evidence="3 4" key="1">
    <citation type="submission" date="2020-05" db="EMBL/GenBank/DDBJ databases">
        <title>Identification and distribution of gene clusters putatively required for synthesis of sphingolipid metabolism inhibitors in phylogenetically diverse species of the filamentous fungus Fusarium.</title>
        <authorList>
            <person name="Kim H.-S."/>
            <person name="Busman M."/>
            <person name="Brown D.W."/>
            <person name="Divon H."/>
            <person name="Uhlig S."/>
            <person name="Proctor R.H."/>
        </authorList>
    </citation>
    <scope>NUCLEOTIDE SEQUENCE [LARGE SCALE GENOMIC DNA]</scope>
    <source>
        <strain evidence="3 4">NRRL 25196</strain>
    </source>
</reference>
<dbReference type="CDD" id="cd01838">
    <property type="entry name" value="Isoamyl_acetate_hydrolase_like"/>
    <property type="match status" value="1"/>
</dbReference>
<sequence>MLLARNPHNAQRSNEKQVGQYPVAKSPHPIELKPDVFRDDESLNEVKTPLPRPNMASTVPQVVLFGDSLFQQCSDIQDGFSFQAALQSDFIRRLDIVNRGYSGFNTDIALRYLPEIFPERTASSPKMDYLVLLFGANDAVLPGAITKQHVPINRYKENLTKIINHPRIAAHKPHILLVTPPPLDEIKTTPRSIENGHQGAVRKSAISAAYSEVAREVARENPGVILVDLWKAQMDKAISLTPDDYTPGGPWLGDPENGKQGGLDTLLHDGLHMSGSGYRVFYESLKPFIGKEWHGLTDDDRKGFVIPDWRELLELKPNLNTGD</sequence>
<dbReference type="InterPro" id="IPR036514">
    <property type="entry name" value="SGNH_hydro_sf"/>
</dbReference>
<dbReference type="PANTHER" id="PTHR14209">
    <property type="entry name" value="ISOAMYL ACETATE-HYDROLYZING ESTERASE 1"/>
    <property type="match status" value="1"/>
</dbReference>
<feature type="domain" description="SGNH hydrolase-type esterase" evidence="2">
    <location>
        <begin position="64"/>
        <end position="280"/>
    </location>
</feature>
<evidence type="ECO:0000313" key="3">
    <source>
        <dbReference type="EMBL" id="KAF5539819.1"/>
    </source>
</evidence>
<dbReference type="AlphaFoldDB" id="A0A8H5IN88"/>
<evidence type="ECO:0000256" key="1">
    <source>
        <dbReference type="SAM" id="MobiDB-lite"/>
    </source>
</evidence>
<dbReference type="Proteomes" id="UP000574317">
    <property type="component" value="Unassembled WGS sequence"/>
</dbReference>
<name>A0A8H5IN88_9HYPO</name>
<dbReference type="EMBL" id="JAAOAO010000479">
    <property type="protein sequence ID" value="KAF5539819.1"/>
    <property type="molecule type" value="Genomic_DNA"/>
</dbReference>